<evidence type="ECO:0000256" key="2">
    <source>
        <dbReference type="ARBA" id="ARBA00022527"/>
    </source>
</evidence>
<feature type="region of interest" description="Disordered" evidence="9">
    <location>
        <begin position="52"/>
        <end position="225"/>
    </location>
</feature>
<dbReference type="GO" id="GO:0005737">
    <property type="term" value="C:cytoplasm"/>
    <property type="evidence" value="ECO:0007669"/>
    <property type="project" value="TreeGrafter"/>
</dbReference>
<evidence type="ECO:0000313" key="11">
    <source>
        <dbReference type="EMBL" id="VEU20425.1"/>
    </source>
</evidence>
<feature type="compositionally biased region" description="Low complexity" evidence="9">
    <location>
        <begin position="129"/>
        <end position="157"/>
    </location>
</feature>
<keyword evidence="12" id="KW-1185">Reference proteome</keyword>
<name>A0A448YHK1_BRENA</name>
<feature type="compositionally biased region" description="Basic and acidic residues" evidence="9">
    <location>
        <begin position="327"/>
        <end position="347"/>
    </location>
</feature>
<dbReference type="Gene3D" id="3.30.200.20">
    <property type="entry name" value="Phosphorylase Kinase, domain 1"/>
    <property type="match status" value="1"/>
</dbReference>
<dbReference type="GO" id="GO:0072354">
    <property type="term" value="F:histone H3T3 kinase activity"/>
    <property type="evidence" value="ECO:0007669"/>
    <property type="project" value="TreeGrafter"/>
</dbReference>
<protein>
    <recommendedName>
        <fullName evidence="1">non-specific serine/threonine protein kinase</fullName>
        <ecNumber evidence="1">2.7.11.1</ecNumber>
    </recommendedName>
</protein>
<dbReference type="SMART" id="SM01331">
    <property type="entry name" value="DUF3635"/>
    <property type="match status" value="1"/>
</dbReference>
<feature type="compositionally biased region" description="Basic and acidic residues" evidence="9">
    <location>
        <begin position="89"/>
        <end position="109"/>
    </location>
</feature>
<reference evidence="11 12" key="1">
    <citation type="submission" date="2018-12" db="EMBL/GenBank/DDBJ databases">
        <authorList>
            <person name="Tiukova I."/>
            <person name="Dainat J."/>
        </authorList>
    </citation>
    <scope>NUCLEOTIDE SEQUENCE [LARGE SCALE GENOMIC DNA]</scope>
</reference>
<keyword evidence="4" id="KW-0547">Nucleotide-binding</keyword>
<dbReference type="InterPro" id="IPR000719">
    <property type="entry name" value="Prot_kinase_dom"/>
</dbReference>
<dbReference type="PANTHER" id="PTHR24419:SF18">
    <property type="entry name" value="SERINE_THREONINE-PROTEIN KINASE HASPIN"/>
    <property type="match status" value="1"/>
</dbReference>
<evidence type="ECO:0000256" key="7">
    <source>
        <dbReference type="ARBA" id="ARBA00047899"/>
    </source>
</evidence>
<feature type="compositionally biased region" description="Low complexity" evidence="9">
    <location>
        <begin position="167"/>
        <end position="178"/>
    </location>
</feature>
<evidence type="ECO:0000259" key="10">
    <source>
        <dbReference type="PROSITE" id="PS50011"/>
    </source>
</evidence>
<evidence type="ECO:0000256" key="1">
    <source>
        <dbReference type="ARBA" id="ARBA00012513"/>
    </source>
</evidence>
<keyword evidence="6" id="KW-0067">ATP-binding</keyword>
<dbReference type="Proteomes" id="UP000290900">
    <property type="component" value="Unassembled WGS sequence"/>
</dbReference>
<dbReference type="OrthoDB" id="5327538at2759"/>
<evidence type="ECO:0000256" key="9">
    <source>
        <dbReference type="SAM" id="MobiDB-lite"/>
    </source>
</evidence>
<evidence type="ECO:0000313" key="12">
    <source>
        <dbReference type="Proteomes" id="UP000290900"/>
    </source>
</evidence>
<dbReference type="InterPro" id="IPR024604">
    <property type="entry name" value="GSG2_C"/>
</dbReference>
<comment type="catalytic activity">
    <reaction evidence="7">
        <text>L-threonyl-[protein] + ATP = O-phospho-L-threonyl-[protein] + ADP + H(+)</text>
        <dbReference type="Rhea" id="RHEA:46608"/>
        <dbReference type="Rhea" id="RHEA-COMP:11060"/>
        <dbReference type="Rhea" id="RHEA-COMP:11605"/>
        <dbReference type="ChEBI" id="CHEBI:15378"/>
        <dbReference type="ChEBI" id="CHEBI:30013"/>
        <dbReference type="ChEBI" id="CHEBI:30616"/>
        <dbReference type="ChEBI" id="CHEBI:61977"/>
        <dbReference type="ChEBI" id="CHEBI:456216"/>
        <dbReference type="EC" id="2.7.11.1"/>
    </reaction>
</comment>
<dbReference type="Pfam" id="PF12330">
    <property type="entry name" value="Haspin_kinase"/>
    <property type="match status" value="1"/>
</dbReference>
<dbReference type="GO" id="GO:0035556">
    <property type="term" value="P:intracellular signal transduction"/>
    <property type="evidence" value="ECO:0007669"/>
    <property type="project" value="TreeGrafter"/>
</dbReference>
<dbReference type="GO" id="GO:0000278">
    <property type="term" value="P:mitotic cell cycle"/>
    <property type="evidence" value="ECO:0007669"/>
    <property type="project" value="TreeGrafter"/>
</dbReference>
<dbReference type="SUPFAM" id="SSF56112">
    <property type="entry name" value="Protein kinase-like (PK-like)"/>
    <property type="match status" value="1"/>
</dbReference>
<feature type="region of interest" description="Disordered" evidence="9">
    <location>
        <begin position="323"/>
        <end position="348"/>
    </location>
</feature>
<evidence type="ECO:0000256" key="6">
    <source>
        <dbReference type="ARBA" id="ARBA00022840"/>
    </source>
</evidence>
<dbReference type="AlphaFoldDB" id="A0A448YHK1"/>
<feature type="domain" description="Protein kinase" evidence="10">
    <location>
        <begin position="386"/>
        <end position="735"/>
    </location>
</feature>
<dbReference type="GO" id="GO:0005634">
    <property type="term" value="C:nucleus"/>
    <property type="evidence" value="ECO:0007669"/>
    <property type="project" value="TreeGrafter"/>
</dbReference>
<sequence length="735" mass="83176">MSLKSYVEDGDEDEYAIENDSGSFKIYTTKEEASLESREAYRKQTMNRLALKSNVQGSGIKNPEVNDENKENLCGSRKSLLKYTPVTVTRKETETRTSRGSQHSREQSFTKRLSLSSSSNKDPITSGQSSLKSSRRLSLMSLSSNLSNTSANASSRLKSIKQKLRGSNPSHSSQGSSVSHRDSREKQEIDDEQPLLATTDSSHTMPESTADTEVSTSQPHLTKKNSRFRLRHSISLRTFTSLRGKEASTDLPSERLTRRISLSNIGHFLFSGTTAARRTSVDLSKCEISSPVPQHDTREKLNNKLRNSSSILSISSFISTSSSHSPIVEKHQSPDSETFPDRPEVKHGPMRVSEIDSINQKLLLRLCNQGRVVSFDALHQRLVQAGRKLTRIAKTPFSDVYVETASNGNDTPLNVLKVIPFGDIHSDQLQLKEVIQELSIMMVMSPIEGYARMKLAKVVRGPYPAEISRPTKRLGDYSTVQLYLVLRMEYGGVDLEHFNVSSWTQAYSIISQAIDALVRGERANGFEHRDLHWGNVLVQEDNHSHRLRVKLIDFALSRARVGNHIMFTGLDNPNFFKGKGDYQFTTYRLMRKLILGRQDEIQSNEDNSLKTFGAEEGKSESQGSINQRADIVNWSLPCPETNLLWIRYLLDRIINHKNLKPVRVNPITRSSRSSELGEKEMALEVENCNRLMSAYKVLEPTSPKRKMKGRRRKKTMRSLEDFGSTEDFSKWFYQL</sequence>
<gene>
    <name evidence="11" type="ORF">BRENAR_LOCUS1160</name>
</gene>
<feature type="region of interest" description="Disordered" evidence="9">
    <location>
        <begin position="1"/>
        <end position="22"/>
    </location>
</feature>
<dbReference type="GO" id="GO:0005524">
    <property type="term" value="F:ATP binding"/>
    <property type="evidence" value="ECO:0007669"/>
    <property type="project" value="UniProtKB-KW"/>
</dbReference>
<dbReference type="InterPro" id="IPR011009">
    <property type="entry name" value="Kinase-like_dom_sf"/>
</dbReference>
<dbReference type="STRING" id="13370.A0A448YHK1"/>
<proteinExistence type="predicted"/>
<keyword evidence="3" id="KW-0808">Transferase</keyword>
<accession>A0A448YHK1</accession>
<evidence type="ECO:0000256" key="3">
    <source>
        <dbReference type="ARBA" id="ARBA00022679"/>
    </source>
</evidence>
<feature type="compositionally biased region" description="Polar residues" evidence="9">
    <location>
        <begin position="196"/>
        <end position="220"/>
    </location>
</feature>
<dbReference type="Gene3D" id="1.10.510.10">
    <property type="entry name" value="Transferase(Phosphotransferase) domain 1"/>
    <property type="match status" value="1"/>
</dbReference>
<evidence type="ECO:0000256" key="4">
    <source>
        <dbReference type="ARBA" id="ARBA00022741"/>
    </source>
</evidence>
<dbReference type="PROSITE" id="PS50011">
    <property type="entry name" value="PROTEIN_KINASE_DOM"/>
    <property type="match status" value="1"/>
</dbReference>
<feature type="compositionally biased region" description="Acidic residues" evidence="9">
    <location>
        <begin position="8"/>
        <end position="17"/>
    </location>
</feature>
<dbReference type="InParanoid" id="A0A448YHK1"/>
<dbReference type="EMBL" id="CAACVR010000004">
    <property type="protein sequence ID" value="VEU20425.1"/>
    <property type="molecule type" value="Genomic_DNA"/>
</dbReference>
<dbReference type="PANTHER" id="PTHR24419">
    <property type="entry name" value="INTERLEUKIN-1 RECEPTOR-ASSOCIATED KINASE"/>
    <property type="match status" value="1"/>
</dbReference>
<organism evidence="11 12">
    <name type="scientific">Brettanomyces naardenensis</name>
    <name type="common">Yeast</name>
    <dbReference type="NCBI Taxonomy" id="13370"/>
    <lineage>
        <taxon>Eukaryota</taxon>
        <taxon>Fungi</taxon>
        <taxon>Dikarya</taxon>
        <taxon>Ascomycota</taxon>
        <taxon>Saccharomycotina</taxon>
        <taxon>Pichiomycetes</taxon>
        <taxon>Pichiales</taxon>
        <taxon>Pichiaceae</taxon>
        <taxon>Brettanomyces</taxon>
    </lineage>
</organism>
<evidence type="ECO:0000256" key="8">
    <source>
        <dbReference type="ARBA" id="ARBA00048679"/>
    </source>
</evidence>
<evidence type="ECO:0000256" key="5">
    <source>
        <dbReference type="ARBA" id="ARBA00022777"/>
    </source>
</evidence>
<keyword evidence="5" id="KW-0418">Kinase</keyword>
<dbReference type="EC" id="2.7.11.1" evidence="1"/>
<comment type="catalytic activity">
    <reaction evidence="8">
        <text>L-seryl-[protein] + ATP = O-phospho-L-seryl-[protein] + ADP + H(+)</text>
        <dbReference type="Rhea" id="RHEA:17989"/>
        <dbReference type="Rhea" id="RHEA-COMP:9863"/>
        <dbReference type="Rhea" id="RHEA-COMP:11604"/>
        <dbReference type="ChEBI" id="CHEBI:15378"/>
        <dbReference type="ChEBI" id="CHEBI:29999"/>
        <dbReference type="ChEBI" id="CHEBI:30616"/>
        <dbReference type="ChEBI" id="CHEBI:83421"/>
        <dbReference type="ChEBI" id="CHEBI:456216"/>
        <dbReference type="EC" id="2.7.11.1"/>
    </reaction>
</comment>
<keyword evidence="2" id="KW-0723">Serine/threonine-protein kinase</keyword>